<dbReference type="AlphaFoldDB" id="A0A2S7WFM0"/>
<sequence>MKLHLNTYRTLLGEKKVYEIIDKKESQFVIYQNNEPTFFVDLYDLSVESNSMMNSLVLCAKRTIPEVLELINRKNNIQLSVPKISRFGIHKKIKSEIVEVNLSYLPENWLDYSL</sequence>
<proteinExistence type="predicted"/>
<name>A0A2S7WFM0_9FLAO</name>
<keyword evidence="2" id="KW-1185">Reference proteome</keyword>
<dbReference type="EMBL" id="MSCL01000001">
    <property type="protein sequence ID" value="PQJ76216.1"/>
    <property type="molecule type" value="Genomic_DNA"/>
</dbReference>
<comment type="caution">
    <text evidence="1">The sequence shown here is derived from an EMBL/GenBank/DDBJ whole genome shotgun (WGS) entry which is preliminary data.</text>
</comment>
<evidence type="ECO:0000313" key="1">
    <source>
        <dbReference type="EMBL" id="PQJ76216.1"/>
    </source>
</evidence>
<dbReference type="OrthoDB" id="1202121at2"/>
<dbReference type="Proteomes" id="UP000237608">
    <property type="component" value="Unassembled WGS sequence"/>
</dbReference>
<gene>
    <name evidence="1" type="ORF">BTO13_09480</name>
</gene>
<reference evidence="1 2" key="1">
    <citation type="submission" date="2016-12" db="EMBL/GenBank/DDBJ databases">
        <title>Trade-off between light-utilization and light-protection in marine flavobacteria.</title>
        <authorList>
            <person name="Kumagai Y."/>
            <person name="Yoshizawa S."/>
            <person name="Kogure K."/>
            <person name="Iwasaki W."/>
        </authorList>
    </citation>
    <scope>NUCLEOTIDE SEQUENCE [LARGE SCALE GENOMIC DNA]</scope>
    <source>
        <strain evidence="1 2">KCTC 22729</strain>
    </source>
</reference>
<evidence type="ECO:0000313" key="2">
    <source>
        <dbReference type="Proteomes" id="UP000237608"/>
    </source>
</evidence>
<protein>
    <submittedName>
        <fullName evidence="1">Uncharacterized protein</fullName>
    </submittedName>
</protein>
<organism evidence="1 2">
    <name type="scientific">Polaribacter gangjinensis</name>
    <dbReference type="NCBI Taxonomy" id="574710"/>
    <lineage>
        <taxon>Bacteria</taxon>
        <taxon>Pseudomonadati</taxon>
        <taxon>Bacteroidota</taxon>
        <taxon>Flavobacteriia</taxon>
        <taxon>Flavobacteriales</taxon>
        <taxon>Flavobacteriaceae</taxon>
    </lineage>
</organism>
<accession>A0A2S7WFM0</accession>